<evidence type="ECO:0000313" key="1">
    <source>
        <dbReference type="EMBL" id="KAF9495065.1"/>
    </source>
</evidence>
<proteinExistence type="predicted"/>
<evidence type="ECO:0000313" key="2">
    <source>
        <dbReference type="Proteomes" id="UP000807025"/>
    </source>
</evidence>
<dbReference type="EMBL" id="MU154565">
    <property type="protein sequence ID" value="KAF9495065.1"/>
    <property type="molecule type" value="Genomic_DNA"/>
</dbReference>
<name>A0A9P5ZWB4_PLEER</name>
<dbReference type="AlphaFoldDB" id="A0A9P5ZWB4"/>
<comment type="caution">
    <text evidence="1">The sequence shown here is derived from an EMBL/GenBank/DDBJ whole genome shotgun (WGS) entry which is preliminary data.</text>
</comment>
<accession>A0A9P5ZWB4</accession>
<protein>
    <submittedName>
        <fullName evidence="1">Uncharacterized protein</fullName>
    </submittedName>
</protein>
<organism evidence="1 2">
    <name type="scientific">Pleurotus eryngii</name>
    <name type="common">Boletus of the steppes</name>
    <dbReference type="NCBI Taxonomy" id="5323"/>
    <lineage>
        <taxon>Eukaryota</taxon>
        <taxon>Fungi</taxon>
        <taxon>Dikarya</taxon>
        <taxon>Basidiomycota</taxon>
        <taxon>Agaricomycotina</taxon>
        <taxon>Agaricomycetes</taxon>
        <taxon>Agaricomycetidae</taxon>
        <taxon>Agaricales</taxon>
        <taxon>Pleurotineae</taxon>
        <taxon>Pleurotaceae</taxon>
        <taxon>Pleurotus</taxon>
    </lineage>
</organism>
<dbReference type="Proteomes" id="UP000807025">
    <property type="component" value="Unassembled WGS sequence"/>
</dbReference>
<gene>
    <name evidence="1" type="ORF">BDN71DRAFT_1507013</name>
</gene>
<keyword evidence="2" id="KW-1185">Reference proteome</keyword>
<reference evidence="1" key="1">
    <citation type="submission" date="2020-11" db="EMBL/GenBank/DDBJ databases">
        <authorList>
            <consortium name="DOE Joint Genome Institute"/>
            <person name="Ahrendt S."/>
            <person name="Riley R."/>
            <person name="Andreopoulos W."/>
            <person name="Labutti K."/>
            <person name="Pangilinan J."/>
            <person name="Ruiz-Duenas F.J."/>
            <person name="Barrasa J.M."/>
            <person name="Sanchez-Garcia M."/>
            <person name="Camarero S."/>
            <person name="Miyauchi S."/>
            <person name="Serrano A."/>
            <person name="Linde D."/>
            <person name="Babiker R."/>
            <person name="Drula E."/>
            <person name="Ayuso-Fernandez I."/>
            <person name="Pacheco R."/>
            <person name="Padilla G."/>
            <person name="Ferreira P."/>
            <person name="Barriuso J."/>
            <person name="Kellner H."/>
            <person name="Castanera R."/>
            <person name="Alfaro M."/>
            <person name="Ramirez L."/>
            <person name="Pisabarro A.G."/>
            <person name="Kuo A."/>
            <person name="Tritt A."/>
            <person name="Lipzen A."/>
            <person name="He G."/>
            <person name="Yan M."/>
            <person name="Ng V."/>
            <person name="Cullen D."/>
            <person name="Martin F."/>
            <person name="Rosso M.-N."/>
            <person name="Henrissat B."/>
            <person name="Hibbett D."/>
            <person name="Martinez A.T."/>
            <person name="Grigoriev I.V."/>
        </authorList>
    </citation>
    <scope>NUCLEOTIDE SEQUENCE</scope>
    <source>
        <strain evidence="1">ATCC 90797</strain>
    </source>
</reference>
<sequence>MNFEIFDKQFCSKIHDLDGVYTLANALVHDHLVPVKMDNHAIYCFYLHSGAKWRFMAFSIVENTKNGSFVKATGCTNVLPITDATIARDRLALGALGPHMPQADALFKNQLQQLVEVVDRFEQNYGTTLYVLTQPGEVPSGSAVKHQLHSIREVPDYNPSELQMVQKKLGWQGLLTSDKTYIDPREIYEWLQPGIFVQMSCTLRIAIHNGHIIPVLGANEIEIELEHRSLIATPVEPREFPSTHPARGMVFDVLNNLFDVLYT</sequence>